<evidence type="ECO:0000256" key="1">
    <source>
        <dbReference type="SAM" id="SignalP"/>
    </source>
</evidence>
<protein>
    <submittedName>
        <fullName evidence="4">GDSL-type esterase/lipase family protein</fullName>
    </submittedName>
</protein>
<evidence type="ECO:0000259" key="2">
    <source>
        <dbReference type="Pfam" id="PF13472"/>
    </source>
</evidence>
<dbReference type="CDD" id="cd00229">
    <property type="entry name" value="SGNH_hydrolase"/>
    <property type="match status" value="1"/>
</dbReference>
<feature type="chain" id="PRO_5045498298" evidence="1">
    <location>
        <begin position="25"/>
        <end position="318"/>
    </location>
</feature>
<dbReference type="RefSeq" id="WP_377125103.1">
    <property type="nucleotide sequence ID" value="NZ_JBHUON010000006.1"/>
</dbReference>
<gene>
    <name evidence="4" type="ORF">ACFSYC_07380</name>
</gene>
<dbReference type="Proteomes" id="UP001597601">
    <property type="component" value="Unassembled WGS sequence"/>
</dbReference>
<feature type="signal peptide" evidence="1">
    <location>
        <begin position="1"/>
        <end position="24"/>
    </location>
</feature>
<feature type="domain" description="Secretion system C-terminal sorting" evidence="3">
    <location>
        <begin position="239"/>
        <end position="315"/>
    </location>
</feature>
<dbReference type="PANTHER" id="PTHR30383:SF5">
    <property type="entry name" value="SGNH HYDROLASE-TYPE ESTERASE DOMAIN-CONTAINING PROTEIN"/>
    <property type="match status" value="1"/>
</dbReference>
<dbReference type="Pfam" id="PF18962">
    <property type="entry name" value="Por_Secre_tail"/>
    <property type="match status" value="1"/>
</dbReference>
<dbReference type="SUPFAM" id="SSF52266">
    <property type="entry name" value="SGNH hydrolase"/>
    <property type="match status" value="1"/>
</dbReference>
<dbReference type="InterPro" id="IPR051532">
    <property type="entry name" value="Ester_Hydrolysis_Enzymes"/>
</dbReference>
<sequence length="318" mass="35368">MHYRKIIFFAFIFPLSILSGYAQQAPSCSAAAKFYGKDSINVTTFGASTVEGVGGQSFQPDLLNNIEACYTGVIVSVTRNGVGGETTTQGLKRYPAAIAGRTGFIIILMGANDAAQLAAGKQKLADTEKNMRYYIETAIKNKLIPIIGTVQFFNDRNDPNLRTNNLYVNQINALYRRLVFEYKVYLADVNRSLGRDFSLYQDAVHPNALGYKLISYVFSDAINRAIEDRLLLVGLNQNYPNPSVDRTNIGFSLSQAGRVVIKLYGINGRFVKTLFDAYQNAGYRVINVPLNELDPGIYLYSMQVGGQIITKKMMVMRH</sequence>
<comment type="caution">
    <text evidence="4">The sequence shown here is derived from an EMBL/GenBank/DDBJ whole genome shotgun (WGS) entry which is preliminary data.</text>
</comment>
<dbReference type="Gene3D" id="3.40.50.1110">
    <property type="entry name" value="SGNH hydrolase"/>
    <property type="match status" value="1"/>
</dbReference>
<evidence type="ECO:0000313" key="5">
    <source>
        <dbReference type="Proteomes" id="UP001597601"/>
    </source>
</evidence>
<dbReference type="InterPro" id="IPR013830">
    <property type="entry name" value="SGNH_hydro"/>
</dbReference>
<dbReference type="InterPro" id="IPR036514">
    <property type="entry name" value="SGNH_hydro_sf"/>
</dbReference>
<name>A0ABW5XPX7_9SPHI</name>
<accession>A0ABW5XPX7</accession>
<keyword evidence="5" id="KW-1185">Reference proteome</keyword>
<dbReference type="NCBIfam" id="TIGR04183">
    <property type="entry name" value="Por_Secre_tail"/>
    <property type="match status" value="1"/>
</dbReference>
<organism evidence="4 5">
    <name type="scientific">Mucilaginibacter antarcticus</name>
    <dbReference type="NCBI Taxonomy" id="1855725"/>
    <lineage>
        <taxon>Bacteria</taxon>
        <taxon>Pseudomonadati</taxon>
        <taxon>Bacteroidota</taxon>
        <taxon>Sphingobacteriia</taxon>
        <taxon>Sphingobacteriales</taxon>
        <taxon>Sphingobacteriaceae</taxon>
        <taxon>Mucilaginibacter</taxon>
    </lineage>
</organism>
<dbReference type="EMBL" id="JBHUON010000006">
    <property type="protein sequence ID" value="MFD2864509.1"/>
    <property type="molecule type" value="Genomic_DNA"/>
</dbReference>
<dbReference type="InterPro" id="IPR026444">
    <property type="entry name" value="Secre_tail"/>
</dbReference>
<dbReference type="Pfam" id="PF13472">
    <property type="entry name" value="Lipase_GDSL_2"/>
    <property type="match status" value="1"/>
</dbReference>
<dbReference type="PANTHER" id="PTHR30383">
    <property type="entry name" value="THIOESTERASE 1/PROTEASE 1/LYSOPHOSPHOLIPASE L1"/>
    <property type="match status" value="1"/>
</dbReference>
<keyword evidence="1" id="KW-0732">Signal</keyword>
<evidence type="ECO:0000259" key="3">
    <source>
        <dbReference type="Pfam" id="PF18962"/>
    </source>
</evidence>
<reference evidence="5" key="1">
    <citation type="journal article" date="2019" name="Int. J. Syst. Evol. Microbiol.">
        <title>The Global Catalogue of Microorganisms (GCM) 10K type strain sequencing project: providing services to taxonomists for standard genome sequencing and annotation.</title>
        <authorList>
            <consortium name="The Broad Institute Genomics Platform"/>
            <consortium name="The Broad Institute Genome Sequencing Center for Infectious Disease"/>
            <person name="Wu L."/>
            <person name="Ma J."/>
        </authorList>
    </citation>
    <scope>NUCLEOTIDE SEQUENCE [LARGE SCALE GENOMIC DNA]</scope>
    <source>
        <strain evidence="5">KCTC 52232</strain>
    </source>
</reference>
<evidence type="ECO:0000313" key="4">
    <source>
        <dbReference type="EMBL" id="MFD2864509.1"/>
    </source>
</evidence>
<proteinExistence type="predicted"/>
<feature type="domain" description="SGNH hydrolase-type esterase" evidence="2">
    <location>
        <begin position="45"/>
        <end position="213"/>
    </location>
</feature>